<evidence type="ECO:0000256" key="1">
    <source>
        <dbReference type="SAM" id="MobiDB-lite"/>
    </source>
</evidence>
<feature type="compositionally biased region" description="Polar residues" evidence="1">
    <location>
        <begin position="138"/>
        <end position="151"/>
    </location>
</feature>
<sequence>MVTEQRVTEIQENSRNSERPRNNDEPLLIDCGAIESALSDQLQLLDGLRSSSQELPTAFEEEEKEERVSFEAEVRQATQCFQNMVDVFETFERHPFTHSTTSNSTQNKGDITEENAEYMESVEEPQVDEEKTEKTHPKNNNQQWRRYQLMT</sequence>
<dbReference type="EMBL" id="WIXE01004748">
    <property type="protein sequence ID" value="KAK5982768.1"/>
    <property type="molecule type" value="Genomic_DNA"/>
</dbReference>
<evidence type="ECO:0000313" key="3">
    <source>
        <dbReference type="Proteomes" id="UP001331761"/>
    </source>
</evidence>
<organism evidence="2 3">
    <name type="scientific">Trichostrongylus colubriformis</name>
    <name type="common">Black scour worm</name>
    <dbReference type="NCBI Taxonomy" id="6319"/>
    <lineage>
        <taxon>Eukaryota</taxon>
        <taxon>Metazoa</taxon>
        <taxon>Ecdysozoa</taxon>
        <taxon>Nematoda</taxon>
        <taxon>Chromadorea</taxon>
        <taxon>Rhabditida</taxon>
        <taxon>Rhabditina</taxon>
        <taxon>Rhabditomorpha</taxon>
        <taxon>Strongyloidea</taxon>
        <taxon>Trichostrongylidae</taxon>
        <taxon>Trichostrongylus</taxon>
    </lineage>
</organism>
<reference evidence="2 3" key="1">
    <citation type="submission" date="2019-10" db="EMBL/GenBank/DDBJ databases">
        <title>Assembly and Annotation for the nematode Trichostrongylus colubriformis.</title>
        <authorList>
            <person name="Martin J."/>
        </authorList>
    </citation>
    <scope>NUCLEOTIDE SEQUENCE [LARGE SCALE GENOMIC DNA]</scope>
    <source>
        <strain evidence="2">G859</strain>
        <tissue evidence="2">Whole worm</tissue>
    </source>
</reference>
<name>A0AAN8G7P6_TRICO</name>
<proteinExistence type="predicted"/>
<comment type="caution">
    <text evidence="2">The sequence shown here is derived from an EMBL/GenBank/DDBJ whole genome shotgun (WGS) entry which is preliminary data.</text>
</comment>
<evidence type="ECO:0000313" key="2">
    <source>
        <dbReference type="EMBL" id="KAK5982768.1"/>
    </source>
</evidence>
<dbReference type="AlphaFoldDB" id="A0AAN8G7P6"/>
<keyword evidence="3" id="KW-1185">Reference proteome</keyword>
<feature type="region of interest" description="Disordered" evidence="1">
    <location>
        <begin position="1"/>
        <end position="26"/>
    </location>
</feature>
<gene>
    <name evidence="2" type="ORF">GCK32_003718</name>
</gene>
<protein>
    <submittedName>
        <fullName evidence="2">Uncharacterized protein</fullName>
    </submittedName>
</protein>
<feature type="compositionally biased region" description="Acidic residues" evidence="1">
    <location>
        <begin position="112"/>
        <end position="127"/>
    </location>
</feature>
<accession>A0AAN8G7P6</accession>
<dbReference type="Proteomes" id="UP001331761">
    <property type="component" value="Unassembled WGS sequence"/>
</dbReference>
<feature type="compositionally biased region" description="Basic and acidic residues" evidence="1">
    <location>
        <begin position="15"/>
        <end position="24"/>
    </location>
</feature>
<feature type="compositionally biased region" description="Polar residues" evidence="1">
    <location>
        <begin position="97"/>
        <end position="109"/>
    </location>
</feature>
<feature type="region of interest" description="Disordered" evidence="1">
    <location>
        <begin position="95"/>
        <end position="151"/>
    </location>
</feature>